<accession>A0AAU8IBA3</accession>
<evidence type="ECO:0000256" key="4">
    <source>
        <dbReference type="ARBA" id="ARBA00022475"/>
    </source>
</evidence>
<evidence type="ECO:0000256" key="9">
    <source>
        <dbReference type="ARBA" id="ARBA00073179"/>
    </source>
</evidence>
<dbReference type="SUPFAM" id="SSF81345">
    <property type="entry name" value="ABC transporter involved in vitamin B12 uptake, BtuC"/>
    <property type="match status" value="1"/>
</dbReference>
<evidence type="ECO:0000256" key="5">
    <source>
        <dbReference type="ARBA" id="ARBA00022692"/>
    </source>
</evidence>
<proteinExistence type="inferred from homology"/>
<name>A0AAU8IBA3_9BACL</name>
<evidence type="ECO:0000313" key="12">
    <source>
        <dbReference type="EMBL" id="XCJ15625.1"/>
    </source>
</evidence>
<organism evidence="12">
    <name type="scientific">Sporolactobacillus sp. Y61</name>
    <dbReference type="NCBI Taxonomy" id="3160863"/>
    <lineage>
        <taxon>Bacteria</taxon>
        <taxon>Bacillati</taxon>
        <taxon>Bacillota</taxon>
        <taxon>Bacilli</taxon>
        <taxon>Bacillales</taxon>
        <taxon>Sporolactobacillaceae</taxon>
        <taxon>Sporolactobacillus</taxon>
    </lineage>
</organism>
<dbReference type="InterPro" id="IPR037294">
    <property type="entry name" value="ABC_BtuC-like"/>
</dbReference>
<dbReference type="CDD" id="cd06550">
    <property type="entry name" value="TM_ABC_iron-siderophores_like"/>
    <property type="match status" value="1"/>
</dbReference>
<feature type="transmembrane region" description="Helical" evidence="11">
    <location>
        <begin position="229"/>
        <end position="251"/>
    </location>
</feature>
<keyword evidence="4" id="KW-1003">Cell membrane</keyword>
<comment type="subcellular location">
    <subcellularLocation>
        <location evidence="1 10">Cell membrane</location>
        <topology evidence="1 10">Multi-pass membrane protein</topology>
    </subcellularLocation>
</comment>
<dbReference type="GO" id="GO:0055085">
    <property type="term" value="P:transmembrane transport"/>
    <property type="evidence" value="ECO:0007669"/>
    <property type="project" value="InterPro"/>
</dbReference>
<dbReference type="InterPro" id="IPR001626">
    <property type="entry name" value="ABC_TroCD"/>
</dbReference>
<reference evidence="12" key="1">
    <citation type="submission" date="2024-06" db="EMBL/GenBank/DDBJ databases">
        <authorList>
            <person name="Fan A."/>
            <person name="Zhang F.Y."/>
            <person name="Zhang L."/>
        </authorList>
    </citation>
    <scope>NUCLEOTIDE SEQUENCE</scope>
    <source>
        <strain evidence="12">Y61</strain>
    </source>
</reference>
<comment type="function">
    <text evidence="8">This protein is probably a component of a manganese permease, a binding protein-dependent, ATP-driven transport system.</text>
</comment>
<dbReference type="GO" id="GO:0071281">
    <property type="term" value="P:cellular response to iron ion"/>
    <property type="evidence" value="ECO:0007669"/>
    <property type="project" value="UniProtKB-ARBA"/>
</dbReference>
<gene>
    <name evidence="12" type="ORF">ABNN70_07715</name>
</gene>
<evidence type="ECO:0000256" key="8">
    <source>
        <dbReference type="ARBA" id="ARBA00057828"/>
    </source>
</evidence>
<evidence type="ECO:0000256" key="11">
    <source>
        <dbReference type="SAM" id="Phobius"/>
    </source>
</evidence>
<dbReference type="GO" id="GO:0010043">
    <property type="term" value="P:response to zinc ion"/>
    <property type="evidence" value="ECO:0007669"/>
    <property type="project" value="TreeGrafter"/>
</dbReference>
<dbReference type="Pfam" id="PF00950">
    <property type="entry name" value="ABC-3"/>
    <property type="match status" value="1"/>
</dbReference>
<dbReference type="Gene3D" id="1.10.3470.10">
    <property type="entry name" value="ABC transporter involved in vitamin B12 uptake, BtuC"/>
    <property type="match status" value="1"/>
</dbReference>
<dbReference type="GO" id="GO:0043190">
    <property type="term" value="C:ATP-binding cassette (ABC) transporter complex"/>
    <property type="evidence" value="ECO:0007669"/>
    <property type="project" value="InterPro"/>
</dbReference>
<keyword evidence="6 11" id="KW-1133">Transmembrane helix</keyword>
<dbReference type="PANTHER" id="PTHR30477">
    <property type="entry name" value="ABC-TRANSPORTER METAL-BINDING PROTEIN"/>
    <property type="match status" value="1"/>
</dbReference>
<dbReference type="PANTHER" id="PTHR30477:SF3">
    <property type="entry name" value="METAL TRANSPORT SYSTEM MEMBRANE PROTEIN CT_069-RELATED"/>
    <property type="match status" value="1"/>
</dbReference>
<feature type="transmembrane region" description="Helical" evidence="11">
    <location>
        <begin position="14"/>
        <end position="35"/>
    </location>
</feature>
<evidence type="ECO:0000256" key="10">
    <source>
        <dbReference type="RuleBase" id="RU003943"/>
    </source>
</evidence>
<evidence type="ECO:0000256" key="3">
    <source>
        <dbReference type="ARBA" id="ARBA00022448"/>
    </source>
</evidence>
<evidence type="ECO:0000256" key="7">
    <source>
        <dbReference type="ARBA" id="ARBA00023136"/>
    </source>
</evidence>
<keyword evidence="5 10" id="KW-0812">Transmembrane</keyword>
<keyword evidence="7 11" id="KW-0472">Membrane</keyword>
<evidence type="ECO:0000256" key="6">
    <source>
        <dbReference type="ARBA" id="ARBA00022989"/>
    </source>
</evidence>
<evidence type="ECO:0000256" key="1">
    <source>
        <dbReference type="ARBA" id="ARBA00004651"/>
    </source>
</evidence>
<dbReference type="RefSeq" id="WP_353947442.1">
    <property type="nucleotide sequence ID" value="NZ_CP159510.1"/>
</dbReference>
<sequence length="306" mass="32728">MSWLNFLQDPNTRWILLATTLLGLSSGVIGCFAYLRKQSLIGDALSHAALPGVCLVFIITGSKSILLFLTGALIAGILATLLIGYITRHTRISQDAALGITLSFFFGIGIVLLTQIQHSDAGNQSGLDKFLFGQAASMIQDDVITMIVISAILVSVCALFFKEFKLLSFDPGFAKGIGLPVVILDQLIMLLIVIAVVVGLQAVGVVLMAALLITPAVAARYWTEKLHVMIMISGMFGVLSGVMGTLLSTVVKNMPTGPLIVLSATILFITSMLFAPKRGLVARALLRASVKNKIRVKETGKELHCE</sequence>
<feature type="transmembrane region" description="Helical" evidence="11">
    <location>
        <begin position="202"/>
        <end position="222"/>
    </location>
</feature>
<dbReference type="FunFam" id="1.10.3470.10:FF:000003">
    <property type="entry name" value="Iron ABC transporter permease SitD"/>
    <property type="match status" value="1"/>
</dbReference>
<dbReference type="AlphaFoldDB" id="A0AAU8IBA3"/>
<comment type="similarity">
    <text evidence="2 10">Belongs to the ABC-3 integral membrane protein family.</text>
</comment>
<dbReference type="EMBL" id="CP159510">
    <property type="protein sequence ID" value="XCJ15625.1"/>
    <property type="molecule type" value="Genomic_DNA"/>
</dbReference>
<feature type="transmembrane region" description="Helical" evidence="11">
    <location>
        <begin position="257"/>
        <end position="275"/>
    </location>
</feature>
<evidence type="ECO:0000256" key="2">
    <source>
        <dbReference type="ARBA" id="ARBA00008034"/>
    </source>
</evidence>
<keyword evidence="3 10" id="KW-0813">Transport</keyword>
<feature type="transmembrane region" description="Helical" evidence="11">
    <location>
        <begin position="65"/>
        <end position="85"/>
    </location>
</feature>
<feature type="transmembrane region" description="Helical" evidence="11">
    <location>
        <begin position="97"/>
        <end position="116"/>
    </location>
</feature>
<protein>
    <recommendedName>
        <fullName evidence="9">Manganese transport system membrane protein MntC</fullName>
    </recommendedName>
</protein>
<feature type="transmembrane region" description="Helical" evidence="11">
    <location>
        <begin position="40"/>
        <end position="59"/>
    </location>
</feature>
<feature type="transmembrane region" description="Helical" evidence="11">
    <location>
        <begin position="143"/>
        <end position="161"/>
    </location>
</feature>